<dbReference type="PANTHER" id="PTHR30619:SF1">
    <property type="entry name" value="RECOMBINATION PROTEIN 2"/>
    <property type="match status" value="1"/>
</dbReference>
<dbReference type="InterPro" id="IPR036866">
    <property type="entry name" value="RibonucZ/Hydroxyglut_hydro"/>
</dbReference>
<proteinExistence type="predicted"/>
<dbReference type="AlphaFoldDB" id="A0A1G2DUW1"/>
<keyword evidence="1" id="KW-1133">Transmembrane helix</keyword>
<name>A0A1G2DUW1_9BACT</name>
<dbReference type="Gene3D" id="3.60.15.10">
    <property type="entry name" value="Ribonuclease Z/Hydroxyacylglutathione hydrolase-like"/>
    <property type="match status" value="1"/>
</dbReference>
<evidence type="ECO:0000313" key="3">
    <source>
        <dbReference type="EMBL" id="OGZ17464.1"/>
    </source>
</evidence>
<keyword evidence="1" id="KW-0812">Transmembrane</keyword>
<dbReference type="InterPro" id="IPR035681">
    <property type="entry name" value="ComA-like_MBL"/>
</dbReference>
<evidence type="ECO:0000259" key="2">
    <source>
        <dbReference type="SMART" id="SM00849"/>
    </source>
</evidence>
<dbReference type="InterPro" id="IPR052159">
    <property type="entry name" value="Competence_DNA_uptake"/>
</dbReference>
<dbReference type="CDD" id="cd07731">
    <property type="entry name" value="ComA-like_MBL-fold"/>
    <property type="match status" value="1"/>
</dbReference>
<dbReference type="EMBL" id="MHLV01000025">
    <property type="protein sequence ID" value="OGZ17464.1"/>
    <property type="molecule type" value="Genomic_DNA"/>
</dbReference>
<gene>
    <name evidence="3" type="ORF">A2Z78_00800</name>
</gene>
<protein>
    <recommendedName>
        <fullName evidence="2">Metallo-beta-lactamase domain-containing protein</fullName>
    </recommendedName>
</protein>
<dbReference type="InterPro" id="IPR001279">
    <property type="entry name" value="Metallo-B-lactamas"/>
</dbReference>
<dbReference type="STRING" id="1801660.A2Z78_00800"/>
<dbReference type="Pfam" id="PF00753">
    <property type="entry name" value="Lactamase_B"/>
    <property type="match status" value="1"/>
</dbReference>
<feature type="transmembrane region" description="Helical" evidence="1">
    <location>
        <begin position="7"/>
        <end position="26"/>
    </location>
</feature>
<reference evidence="3 4" key="1">
    <citation type="journal article" date="2016" name="Nat. Commun.">
        <title>Thousands of microbial genomes shed light on interconnected biogeochemical processes in an aquifer system.</title>
        <authorList>
            <person name="Anantharaman K."/>
            <person name="Brown C.T."/>
            <person name="Hug L.A."/>
            <person name="Sharon I."/>
            <person name="Castelle C.J."/>
            <person name="Probst A.J."/>
            <person name="Thomas B.C."/>
            <person name="Singh A."/>
            <person name="Wilkins M.J."/>
            <person name="Karaoz U."/>
            <person name="Brodie E.L."/>
            <person name="Williams K.H."/>
            <person name="Hubbard S.S."/>
            <person name="Banfield J.F."/>
        </authorList>
    </citation>
    <scope>NUCLEOTIDE SEQUENCE [LARGE SCALE GENOMIC DNA]</scope>
</reference>
<sequence>MRKNNSIFIIFSFLVFLNIFAWIIVYDLNKPRFLEVSFFDVGQGDAIFIKTPQRHQILIDGGPDSTILEKLGQEMPFWDRSIDMIILSHPEHDHMAGLIEVLKRYEINYILWTGIKRDTAEYEEWEKLIKEEKAKIIIAKVGQRIKLTENIYLDIFYPFDNLEDQEVKNTNDTSIINLLAFAQHSFLFTGDIDKSVEKELIEKNVDLTADILKISHHGSKTSTSKEFIEKISPEITVISAGRDNKYGHPHQEVLERLENYGIRILRTDLDGDIKIISDGINYKIQ</sequence>
<organism evidence="3 4">
    <name type="scientific">Candidatus Nealsonbacteria bacterium RBG_13_36_15</name>
    <dbReference type="NCBI Taxonomy" id="1801660"/>
    <lineage>
        <taxon>Bacteria</taxon>
        <taxon>Candidatus Nealsoniibacteriota</taxon>
    </lineage>
</organism>
<evidence type="ECO:0000313" key="4">
    <source>
        <dbReference type="Proteomes" id="UP000176752"/>
    </source>
</evidence>
<feature type="domain" description="Metallo-beta-lactamase" evidence="2">
    <location>
        <begin position="43"/>
        <end position="242"/>
    </location>
</feature>
<keyword evidence="1" id="KW-0472">Membrane</keyword>
<accession>A0A1G2DUW1</accession>
<dbReference type="Proteomes" id="UP000176752">
    <property type="component" value="Unassembled WGS sequence"/>
</dbReference>
<dbReference type="SMART" id="SM00849">
    <property type="entry name" value="Lactamase_B"/>
    <property type="match status" value="1"/>
</dbReference>
<dbReference type="SUPFAM" id="SSF56281">
    <property type="entry name" value="Metallo-hydrolase/oxidoreductase"/>
    <property type="match status" value="1"/>
</dbReference>
<evidence type="ECO:0000256" key="1">
    <source>
        <dbReference type="SAM" id="Phobius"/>
    </source>
</evidence>
<dbReference type="PANTHER" id="PTHR30619">
    <property type="entry name" value="DNA INTERNALIZATION/COMPETENCE PROTEIN COMEC/REC2"/>
    <property type="match status" value="1"/>
</dbReference>
<comment type="caution">
    <text evidence="3">The sequence shown here is derived from an EMBL/GenBank/DDBJ whole genome shotgun (WGS) entry which is preliminary data.</text>
</comment>